<reference evidence="3 4" key="1">
    <citation type="submission" date="2023-03" db="EMBL/GenBank/DDBJ databases">
        <title>Complete genome of Arcanobacterium canis strain DSM 25104 isolated in 2010 from a canine otitis externa in Germany.</title>
        <authorList>
            <person name="Borowiak M."/>
            <person name="Kreitlow A."/>
            <person name="Malorny B."/>
            <person name="Laemmler C."/>
            <person name="Prenger-Berninghoff E."/>
            <person name="Ploetz M."/>
            <person name="Abdulmawjood A."/>
        </authorList>
    </citation>
    <scope>NUCLEOTIDE SEQUENCE [LARGE SCALE GENOMIC DNA]</scope>
    <source>
        <strain evidence="3 4">DSM 25104</strain>
    </source>
</reference>
<evidence type="ECO:0000259" key="2">
    <source>
        <dbReference type="Pfam" id="PF19348"/>
    </source>
</evidence>
<dbReference type="RefSeq" id="WP_278012720.1">
    <property type="nucleotide sequence ID" value="NZ_CP121208.1"/>
</dbReference>
<gene>
    <name evidence="3" type="ORF">P7079_08030</name>
</gene>
<organism evidence="3 4">
    <name type="scientific">Arcanobacterium canis</name>
    <dbReference type="NCBI Taxonomy" id="999183"/>
    <lineage>
        <taxon>Bacteria</taxon>
        <taxon>Bacillati</taxon>
        <taxon>Actinomycetota</taxon>
        <taxon>Actinomycetes</taxon>
        <taxon>Actinomycetales</taxon>
        <taxon>Actinomycetaceae</taxon>
        <taxon>Arcanobacterium</taxon>
    </lineage>
</organism>
<evidence type="ECO:0000256" key="1">
    <source>
        <dbReference type="SAM" id="MobiDB-lite"/>
    </source>
</evidence>
<sequence length="286" mass="31264">MGKKSRRDREKAPKKKRVQFVDRPFEGLDFEARLVAMREIVPAATLRVKLNENHGGEEALIVSVLPGMASAARREDGVAMAAAQTVMSSGDASLDIADRLLAALELKPGETAAASELPDADGERLADVLDLTFDAEFTTYPNFAFWVSADELAKPDVKAAVEETAGQMVPTVEVEGFEGAFWCRMQREFVRWVRPEAEAEMLDALARLQAARELNFDGAVFKGAFRSSGLLTPVWELERGTEADELVGPLGDFTAKLDAALAQTAPLTPEERRARSGIVSRQLTLR</sequence>
<dbReference type="InterPro" id="IPR045970">
    <property type="entry name" value="DUF5926"/>
</dbReference>
<keyword evidence="4" id="KW-1185">Reference proteome</keyword>
<protein>
    <submittedName>
        <fullName evidence="3">DUF5926 family protein</fullName>
    </submittedName>
</protein>
<dbReference type="EMBL" id="CP121208">
    <property type="protein sequence ID" value="WFM83325.1"/>
    <property type="molecule type" value="Genomic_DNA"/>
</dbReference>
<proteinExistence type="predicted"/>
<name>A0ABY8G0I5_9ACTO</name>
<dbReference type="Pfam" id="PF19348">
    <property type="entry name" value="DUF5926"/>
    <property type="match status" value="1"/>
</dbReference>
<evidence type="ECO:0000313" key="4">
    <source>
        <dbReference type="Proteomes" id="UP001215216"/>
    </source>
</evidence>
<accession>A0ABY8G0I5</accession>
<feature type="region of interest" description="Disordered" evidence="1">
    <location>
        <begin position="264"/>
        <end position="286"/>
    </location>
</feature>
<evidence type="ECO:0000313" key="3">
    <source>
        <dbReference type="EMBL" id="WFM83325.1"/>
    </source>
</evidence>
<dbReference type="Proteomes" id="UP001215216">
    <property type="component" value="Chromosome"/>
</dbReference>
<feature type="domain" description="DUF5926" evidence="2">
    <location>
        <begin position="24"/>
        <end position="286"/>
    </location>
</feature>